<dbReference type="OrthoDB" id="9790314at2"/>
<dbReference type="Proteomes" id="UP000317496">
    <property type="component" value="Chromosome"/>
</dbReference>
<dbReference type="Gene3D" id="3.40.47.10">
    <property type="match status" value="1"/>
</dbReference>
<name>A0A516H1B2_9PROT</name>
<dbReference type="RefSeq" id="WP_144068535.1">
    <property type="nucleotide sequence ID" value="NZ_CP041636.1"/>
</dbReference>
<protein>
    <submittedName>
        <fullName evidence="2">Thiolase</fullName>
    </submittedName>
</protein>
<evidence type="ECO:0000313" key="3">
    <source>
        <dbReference type="Proteomes" id="UP000317496"/>
    </source>
</evidence>
<dbReference type="InterPro" id="IPR002155">
    <property type="entry name" value="Thiolase"/>
</dbReference>
<dbReference type="InterPro" id="IPR055140">
    <property type="entry name" value="Thiolase_C_2"/>
</dbReference>
<reference evidence="2 3" key="1">
    <citation type="submission" date="2019-07" db="EMBL/GenBank/DDBJ databases">
        <title>Genome sequencing for Ferrovibrio sp. K5.</title>
        <authorList>
            <person name="Park S.-J."/>
        </authorList>
    </citation>
    <scope>NUCLEOTIDE SEQUENCE [LARGE SCALE GENOMIC DNA]</scope>
    <source>
        <strain evidence="2 3">K5</strain>
    </source>
</reference>
<evidence type="ECO:0000259" key="1">
    <source>
        <dbReference type="Pfam" id="PF22691"/>
    </source>
</evidence>
<accession>A0A516H1B2</accession>
<evidence type="ECO:0000313" key="2">
    <source>
        <dbReference type="EMBL" id="QDO97554.1"/>
    </source>
</evidence>
<dbReference type="InterPro" id="IPR016039">
    <property type="entry name" value="Thiolase-like"/>
</dbReference>
<dbReference type="GO" id="GO:0003988">
    <property type="term" value="F:acetyl-CoA C-acyltransferase activity"/>
    <property type="evidence" value="ECO:0007669"/>
    <property type="project" value="UniProtKB-ARBA"/>
</dbReference>
<dbReference type="Pfam" id="PF22691">
    <property type="entry name" value="Thiolase_C_1"/>
    <property type="match status" value="1"/>
</dbReference>
<dbReference type="CDD" id="cd00829">
    <property type="entry name" value="SCP-x_thiolase"/>
    <property type="match status" value="1"/>
</dbReference>
<proteinExistence type="predicted"/>
<dbReference type="NCBIfam" id="NF004811">
    <property type="entry name" value="PRK06158.1"/>
    <property type="match status" value="1"/>
</dbReference>
<keyword evidence="3" id="KW-1185">Reference proteome</keyword>
<dbReference type="SUPFAM" id="SSF53901">
    <property type="entry name" value="Thiolase-like"/>
    <property type="match status" value="2"/>
</dbReference>
<dbReference type="EMBL" id="CP041636">
    <property type="protein sequence ID" value="QDO97554.1"/>
    <property type="molecule type" value="Genomic_DNA"/>
</dbReference>
<feature type="domain" description="Thiolase C-terminal" evidence="1">
    <location>
        <begin position="238"/>
        <end position="379"/>
    </location>
</feature>
<dbReference type="PANTHER" id="PTHR42870:SF1">
    <property type="entry name" value="NON-SPECIFIC LIPID-TRANSFER PROTEIN-LIKE 2"/>
    <property type="match status" value="1"/>
</dbReference>
<gene>
    <name evidence="2" type="ORF">FNB15_09855</name>
</gene>
<dbReference type="PANTHER" id="PTHR42870">
    <property type="entry name" value="ACETYL-COA C-ACETYLTRANSFERASE"/>
    <property type="match status" value="1"/>
</dbReference>
<dbReference type="AlphaFoldDB" id="A0A516H1B2"/>
<organism evidence="2 3">
    <name type="scientific">Ferrovibrio terrae</name>
    <dbReference type="NCBI Taxonomy" id="2594003"/>
    <lineage>
        <taxon>Bacteria</taxon>
        <taxon>Pseudomonadati</taxon>
        <taxon>Pseudomonadota</taxon>
        <taxon>Alphaproteobacteria</taxon>
        <taxon>Rhodospirillales</taxon>
        <taxon>Rhodospirillaceae</taxon>
        <taxon>Ferrovibrio</taxon>
    </lineage>
</organism>
<sequence>MTGLRGKAAFVGATTDFIAGARGHSALEMLALVAKAAAADAGISVRDIDGLFVGMQSEFLSTLALSEYLGLRPRFTDNNRLGGSSFLAHTQQAALALDAGLCDVALICYASNQRSALGRLQTSVTGTWSDVEAPFEARFPVSSYALSAARHMHDYGTRREDLAAVAVAARDWARLNPEAFARDPLRIADVLAQPMVSDPLGRLDCCLVTDGAAAVIMTRADRAKDARKAPVYLLGAAAEQWHKQISAMPDICATAASVSGARARAMAGVGIGDIDVVELYDAFTISTVLLLEDLGFCPKGEGGRFVSDGHIAPGGSLPVNTNGGGLSCCHPGMYGLFTLVEAIRQLRDEAGERQVAGADIALCQGSGGVFSSQVTNILATGAAL</sequence>
<dbReference type="KEGG" id="fer:FNB15_09855"/>
<dbReference type="PIRSF" id="PIRSF000429">
    <property type="entry name" value="Ac-CoA_Ac_transf"/>
    <property type="match status" value="1"/>
</dbReference>